<evidence type="ECO:0000256" key="1">
    <source>
        <dbReference type="ARBA" id="ARBA00001938"/>
    </source>
</evidence>
<evidence type="ECO:0000256" key="2">
    <source>
        <dbReference type="ARBA" id="ARBA00007317"/>
    </source>
</evidence>
<dbReference type="InterPro" id="IPR004167">
    <property type="entry name" value="PSBD"/>
</dbReference>
<reference evidence="10 11" key="1">
    <citation type="submission" date="2024-09" db="EMBL/GenBank/DDBJ databases">
        <authorList>
            <person name="Salinas-Garcia M.A."/>
            <person name="Prieme A."/>
        </authorList>
    </citation>
    <scope>NUCLEOTIDE SEQUENCE [LARGE SCALE GENOMIC DNA]</scope>
    <source>
        <strain evidence="10 11">DSM 21081</strain>
    </source>
</reference>
<evidence type="ECO:0000259" key="8">
    <source>
        <dbReference type="PROSITE" id="PS50968"/>
    </source>
</evidence>
<dbReference type="Gene3D" id="3.30.559.10">
    <property type="entry name" value="Chloramphenicol acetyltransferase-like domain"/>
    <property type="match status" value="1"/>
</dbReference>
<dbReference type="Pfam" id="PF02817">
    <property type="entry name" value="E3_binding"/>
    <property type="match status" value="2"/>
</dbReference>
<evidence type="ECO:0000313" key="10">
    <source>
        <dbReference type="EMBL" id="MFB0834442.1"/>
    </source>
</evidence>
<feature type="domain" description="Peripheral subunit-binding (PSBD)" evidence="9">
    <location>
        <begin position="123"/>
        <end position="160"/>
    </location>
</feature>
<dbReference type="CDD" id="cd06849">
    <property type="entry name" value="lipoyl_domain"/>
    <property type="match status" value="1"/>
</dbReference>
<gene>
    <name evidence="10" type="ORF">ACETWP_07570</name>
</gene>
<accession>A0ABV4UQA4</accession>
<dbReference type="InterPro" id="IPR023213">
    <property type="entry name" value="CAT-like_dom_sf"/>
</dbReference>
<dbReference type="PANTHER" id="PTHR43178">
    <property type="entry name" value="DIHYDROLIPOAMIDE ACETYLTRANSFERASE COMPONENT OF PYRUVATE DEHYDROGENASE COMPLEX"/>
    <property type="match status" value="1"/>
</dbReference>
<feature type="domain" description="Lipoyl-binding" evidence="8">
    <location>
        <begin position="1"/>
        <end position="76"/>
    </location>
</feature>
<dbReference type="RefSeq" id="WP_373971607.1">
    <property type="nucleotide sequence ID" value="NZ_JBHDLJ010000004.1"/>
</dbReference>
<dbReference type="InterPro" id="IPR036625">
    <property type="entry name" value="E3-bd_dom_sf"/>
</dbReference>
<evidence type="ECO:0000313" key="11">
    <source>
        <dbReference type="Proteomes" id="UP001575652"/>
    </source>
</evidence>
<dbReference type="SUPFAM" id="SSF52777">
    <property type="entry name" value="CoA-dependent acyltransferases"/>
    <property type="match status" value="1"/>
</dbReference>
<feature type="region of interest" description="Disordered" evidence="7">
    <location>
        <begin position="104"/>
        <end position="125"/>
    </location>
</feature>
<comment type="caution">
    <text evidence="10">The sequence shown here is derived from an EMBL/GenBank/DDBJ whole genome shotgun (WGS) entry which is preliminary data.</text>
</comment>
<feature type="domain" description="Peripheral subunit-binding (PSBD)" evidence="9">
    <location>
        <begin position="211"/>
        <end position="248"/>
    </location>
</feature>
<evidence type="ECO:0000256" key="6">
    <source>
        <dbReference type="RuleBase" id="RU003423"/>
    </source>
</evidence>
<dbReference type="Proteomes" id="UP001575652">
    <property type="component" value="Unassembled WGS sequence"/>
</dbReference>
<feature type="compositionally biased region" description="Pro residues" evidence="7">
    <location>
        <begin position="192"/>
        <end position="204"/>
    </location>
</feature>
<comment type="similarity">
    <text evidence="2 6">Belongs to the 2-oxoacid dehydrogenase family.</text>
</comment>
<dbReference type="PANTHER" id="PTHR43178:SF5">
    <property type="entry name" value="LIPOAMIDE ACYLTRANSFERASE COMPONENT OF BRANCHED-CHAIN ALPHA-KETO ACID DEHYDROGENASE COMPLEX, MITOCHONDRIAL"/>
    <property type="match status" value="1"/>
</dbReference>
<feature type="compositionally biased region" description="Pro residues" evidence="7">
    <location>
        <begin position="279"/>
        <end position="302"/>
    </location>
</feature>
<evidence type="ECO:0000256" key="4">
    <source>
        <dbReference type="ARBA" id="ARBA00022823"/>
    </source>
</evidence>
<dbReference type="SUPFAM" id="SSF51230">
    <property type="entry name" value="Single hybrid motif"/>
    <property type="match status" value="1"/>
</dbReference>
<dbReference type="InterPro" id="IPR000089">
    <property type="entry name" value="Biotin_lipoyl"/>
</dbReference>
<organism evidence="10 11">
    <name type="scientific">Arthrobacter halodurans</name>
    <dbReference type="NCBI Taxonomy" id="516699"/>
    <lineage>
        <taxon>Bacteria</taxon>
        <taxon>Bacillati</taxon>
        <taxon>Actinomycetota</taxon>
        <taxon>Actinomycetes</taxon>
        <taxon>Micrococcales</taxon>
        <taxon>Micrococcaceae</taxon>
        <taxon>Arthrobacter</taxon>
    </lineage>
</organism>
<dbReference type="SUPFAM" id="SSF47005">
    <property type="entry name" value="Peripheral subunit-binding domain of 2-oxo acid dehydrogenase complex"/>
    <property type="match status" value="2"/>
</dbReference>
<comment type="cofactor">
    <cofactor evidence="1 6">
        <name>(R)-lipoate</name>
        <dbReference type="ChEBI" id="CHEBI:83088"/>
    </cofactor>
</comment>
<dbReference type="EMBL" id="JBHDLJ010000004">
    <property type="protein sequence ID" value="MFB0834442.1"/>
    <property type="molecule type" value="Genomic_DNA"/>
</dbReference>
<dbReference type="EC" id="2.3.1.-" evidence="6"/>
<keyword evidence="4 6" id="KW-0450">Lipoyl</keyword>
<feature type="compositionally biased region" description="Low complexity" evidence="7">
    <location>
        <begin position="249"/>
        <end position="259"/>
    </location>
</feature>
<evidence type="ECO:0000259" key="9">
    <source>
        <dbReference type="PROSITE" id="PS51826"/>
    </source>
</evidence>
<sequence>MGEFRMPSLGADMERGTLVEWLVGPGDYVHRGDLVAVVDTDKTVMDVECFEEGVVAELLVDVGATVPVGAAMARITPTPALVPPPEAPAAPAPEAPAGISAETAAVPIPGHPGGVPGHAAASKLSPPVRSLAHRLGVDVSLLRGTGRHGAVTRADVERAAGGAGPAAAATVPAGAGPAAARGPTAPAAAAPPARPAPEPAPPASAPSTRVRSSPRARRVAAELGIGLVSVRGTGPSGAITEADVRRAAAASARGQAGPAETRRRGDTRAAGVPSTSSPSAPPAPTLAAPAPPDTAPATPPSPRTAGLRRAVGALMSRSKQTIPHYYLGTTLDLGEALAWMRSANARRPVGERLVPAALLLKATALAAREVPEVNGFFVDGAFRPSPAVHLGVAVALRRGGLIAPAIHDADSLDLDAVMARLRDLVARARAGRLQRGEMADPTLTVTNLGDLGVESVYGVIYPPQVAMVGLGRVAERPWAEDGMLGVRPAATATLSADHRASDGLRGARFLALLGELLQKPEEL</sequence>
<keyword evidence="3 6" id="KW-0808">Transferase</keyword>
<name>A0ABV4UQA4_9MICC</name>
<protein>
    <recommendedName>
        <fullName evidence="6">Dihydrolipoamide acetyltransferase component of pyruvate dehydrogenase complex</fullName>
        <ecNumber evidence="6">2.3.1.-</ecNumber>
    </recommendedName>
</protein>
<dbReference type="GO" id="GO:0016746">
    <property type="term" value="F:acyltransferase activity"/>
    <property type="evidence" value="ECO:0007669"/>
    <property type="project" value="UniProtKB-KW"/>
</dbReference>
<feature type="region of interest" description="Disordered" evidence="7">
    <location>
        <begin position="166"/>
        <end position="217"/>
    </location>
</feature>
<dbReference type="Pfam" id="PF00364">
    <property type="entry name" value="Biotin_lipoyl"/>
    <property type="match status" value="1"/>
</dbReference>
<feature type="compositionally biased region" description="Low complexity" evidence="7">
    <location>
        <begin position="269"/>
        <end position="278"/>
    </location>
</feature>
<feature type="region of interest" description="Disordered" evidence="7">
    <location>
        <begin position="249"/>
        <end position="305"/>
    </location>
</feature>
<proteinExistence type="inferred from homology"/>
<dbReference type="PROSITE" id="PS50968">
    <property type="entry name" value="BIOTINYL_LIPOYL"/>
    <property type="match status" value="1"/>
</dbReference>
<keyword evidence="11" id="KW-1185">Reference proteome</keyword>
<feature type="compositionally biased region" description="Low complexity" evidence="7">
    <location>
        <begin position="166"/>
        <end position="191"/>
    </location>
</feature>
<dbReference type="InterPro" id="IPR001078">
    <property type="entry name" value="2-oxoacid_DH_actylTfrase"/>
</dbReference>
<dbReference type="InterPro" id="IPR011053">
    <property type="entry name" value="Single_hybrid_motif"/>
</dbReference>
<dbReference type="PROSITE" id="PS51826">
    <property type="entry name" value="PSBD"/>
    <property type="match status" value="2"/>
</dbReference>
<evidence type="ECO:0000256" key="3">
    <source>
        <dbReference type="ARBA" id="ARBA00022679"/>
    </source>
</evidence>
<dbReference type="InterPro" id="IPR050743">
    <property type="entry name" value="2-oxoacid_DH_E2_comp"/>
</dbReference>
<keyword evidence="5 6" id="KW-0012">Acyltransferase</keyword>
<dbReference type="Gene3D" id="2.40.50.100">
    <property type="match status" value="1"/>
</dbReference>
<evidence type="ECO:0000256" key="5">
    <source>
        <dbReference type="ARBA" id="ARBA00023315"/>
    </source>
</evidence>
<dbReference type="Pfam" id="PF00198">
    <property type="entry name" value="2-oxoacid_dh"/>
    <property type="match status" value="1"/>
</dbReference>
<evidence type="ECO:0000256" key="7">
    <source>
        <dbReference type="SAM" id="MobiDB-lite"/>
    </source>
</evidence>
<dbReference type="Gene3D" id="4.10.320.10">
    <property type="entry name" value="E3-binding domain"/>
    <property type="match status" value="2"/>
</dbReference>